<organism evidence="5 6">
    <name type="scientific">Oryzias javanicus</name>
    <name type="common">Javanese ricefish</name>
    <name type="synonym">Aplocheilus javanicus</name>
    <dbReference type="NCBI Taxonomy" id="123683"/>
    <lineage>
        <taxon>Eukaryota</taxon>
        <taxon>Metazoa</taxon>
        <taxon>Chordata</taxon>
        <taxon>Craniata</taxon>
        <taxon>Vertebrata</taxon>
        <taxon>Euteleostomi</taxon>
        <taxon>Actinopterygii</taxon>
        <taxon>Neopterygii</taxon>
        <taxon>Teleostei</taxon>
        <taxon>Neoteleostei</taxon>
        <taxon>Acanthomorphata</taxon>
        <taxon>Ovalentaria</taxon>
        <taxon>Atherinomorphae</taxon>
        <taxon>Beloniformes</taxon>
        <taxon>Adrianichthyidae</taxon>
        <taxon>Oryziinae</taxon>
        <taxon>Oryzias</taxon>
    </lineage>
</organism>
<gene>
    <name evidence="5" type="ORF">OJAV_G00001130</name>
</gene>
<dbReference type="SUPFAM" id="SSF56436">
    <property type="entry name" value="C-type lectin-like"/>
    <property type="match status" value="1"/>
</dbReference>
<name>A0A437DKW4_ORYJA</name>
<dbReference type="CDD" id="cd03590">
    <property type="entry name" value="CLECT_DC-SIGN_like"/>
    <property type="match status" value="1"/>
</dbReference>
<dbReference type="PROSITE" id="PS00615">
    <property type="entry name" value="C_TYPE_LECTIN_1"/>
    <property type="match status" value="1"/>
</dbReference>
<dbReference type="AlphaFoldDB" id="A0A437DKW4"/>
<evidence type="ECO:0000259" key="4">
    <source>
        <dbReference type="PROSITE" id="PS50041"/>
    </source>
</evidence>
<feature type="compositionally biased region" description="Basic and acidic residues" evidence="3">
    <location>
        <begin position="31"/>
        <end position="51"/>
    </location>
</feature>
<protein>
    <recommendedName>
        <fullName evidence="4">C-type lectin domain-containing protein</fullName>
    </recommendedName>
</protein>
<dbReference type="PROSITE" id="PS50041">
    <property type="entry name" value="C_TYPE_LECTIN_2"/>
    <property type="match status" value="1"/>
</dbReference>
<keyword evidence="2" id="KW-1015">Disulfide bond</keyword>
<dbReference type="GO" id="GO:0030246">
    <property type="term" value="F:carbohydrate binding"/>
    <property type="evidence" value="ECO:0007669"/>
    <property type="project" value="UniProtKB-KW"/>
</dbReference>
<accession>A0A437DKW4</accession>
<keyword evidence="6" id="KW-1185">Reference proteome</keyword>
<dbReference type="Gene3D" id="3.10.100.10">
    <property type="entry name" value="Mannose-Binding Protein A, subunit A"/>
    <property type="match status" value="1"/>
</dbReference>
<reference evidence="5 6" key="2">
    <citation type="submission" date="2019-01" db="EMBL/GenBank/DDBJ databases">
        <title>A chromosome length genome reference of the Java medaka (oryzias javanicus).</title>
        <authorList>
            <person name="Herpin A."/>
            <person name="Takehana Y."/>
            <person name="Naruse K."/>
            <person name="Ansai S."/>
            <person name="Kawaguchi M."/>
        </authorList>
    </citation>
    <scope>NUCLEOTIDE SEQUENCE [LARGE SCALE GENOMIC DNA]</scope>
    <source>
        <strain evidence="5">RS831</strain>
        <tissue evidence="5">Whole body</tissue>
    </source>
</reference>
<dbReference type="OrthoDB" id="8950604at2759"/>
<dbReference type="InterPro" id="IPR018378">
    <property type="entry name" value="C-type_lectin_CS"/>
</dbReference>
<dbReference type="Pfam" id="PF00059">
    <property type="entry name" value="Lectin_C"/>
    <property type="match status" value="1"/>
</dbReference>
<feature type="domain" description="C-type lectin" evidence="4">
    <location>
        <begin position="96"/>
        <end position="209"/>
    </location>
</feature>
<dbReference type="InterPro" id="IPR001304">
    <property type="entry name" value="C-type_lectin-like"/>
</dbReference>
<evidence type="ECO:0000313" key="5">
    <source>
        <dbReference type="EMBL" id="RVE75673.1"/>
    </source>
</evidence>
<evidence type="ECO:0000256" key="3">
    <source>
        <dbReference type="SAM" id="MobiDB-lite"/>
    </source>
</evidence>
<dbReference type="InterPro" id="IPR050111">
    <property type="entry name" value="C-type_lectin/snaclec_domain"/>
</dbReference>
<dbReference type="InterPro" id="IPR016186">
    <property type="entry name" value="C-type_lectin-like/link_sf"/>
</dbReference>
<dbReference type="SMART" id="SM00034">
    <property type="entry name" value="CLECT"/>
    <property type="match status" value="1"/>
</dbReference>
<feature type="region of interest" description="Disordered" evidence="3">
    <location>
        <begin position="22"/>
        <end position="56"/>
    </location>
</feature>
<sequence length="214" mass="24973">MEARSKSLMAERDETMENLKTCISQKTALSTERDSLKRTSSDTEEKSKRLTSENNNLNQRLNSCNMQLSGLGREKAELQTKLNVFDRYAKQNWIYFSGSFYYISVIEKSWQNSRIDCWGKGADLIIIDSKEENEFARKFKKRVWIGLSDRQNEGHWIWQDGSPLRKSFWYPGEPNNDQNNEDCAEIITFNVENSWNDAPCANAHFWICEKKTGV</sequence>
<dbReference type="InterPro" id="IPR016187">
    <property type="entry name" value="CTDL_fold"/>
</dbReference>
<dbReference type="Proteomes" id="UP000283210">
    <property type="component" value="Chromosome 1"/>
</dbReference>
<evidence type="ECO:0000256" key="1">
    <source>
        <dbReference type="ARBA" id="ARBA00022734"/>
    </source>
</evidence>
<dbReference type="EMBL" id="CM012437">
    <property type="protein sequence ID" value="RVE75673.1"/>
    <property type="molecule type" value="Genomic_DNA"/>
</dbReference>
<proteinExistence type="predicted"/>
<dbReference type="InterPro" id="IPR033989">
    <property type="entry name" value="CD209-like_CTLD"/>
</dbReference>
<keyword evidence="1" id="KW-0430">Lectin</keyword>
<reference evidence="5 6" key="1">
    <citation type="submission" date="2018-11" db="EMBL/GenBank/DDBJ databases">
        <authorList>
            <person name="Lopez-Roques C."/>
            <person name="Donnadieu C."/>
            <person name="Bouchez O."/>
            <person name="Klopp C."/>
            <person name="Cabau C."/>
            <person name="Zahm M."/>
        </authorList>
    </citation>
    <scope>NUCLEOTIDE SEQUENCE [LARGE SCALE GENOMIC DNA]</scope>
    <source>
        <strain evidence="5">RS831</strain>
        <tissue evidence="5">Whole body</tissue>
    </source>
</reference>
<evidence type="ECO:0000256" key="2">
    <source>
        <dbReference type="ARBA" id="ARBA00023157"/>
    </source>
</evidence>
<dbReference type="PANTHER" id="PTHR22803">
    <property type="entry name" value="MANNOSE, PHOSPHOLIPASE, LECTIN RECEPTOR RELATED"/>
    <property type="match status" value="1"/>
</dbReference>
<evidence type="ECO:0000313" key="6">
    <source>
        <dbReference type="Proteomes" id="UP000283210"/>
    </source>
</evidence>